<evidence type="ECO:0000313" key="3">
    <source>
        <dbReference type="Proteomes" id="UP000261828"/>
    </source>
</evidence>
<name>A0A371JVJ8_9FLAO</name>
<keyword evidence="3" id="KW-1185">Reference proteome</keyword>
<accession>A0A371JVJ8</accession>
<keyword evidence="1" id="KW-0472">Membrane</keyword>
<proteinExistence type="predicted"/>
<sequence length="116" mass="13116">MPTSKFPYVMENNFIPIRKGLQKDVLYRGLKAKYIMYCLYLGLAAIILGLVLSTFIPMVLAMLAIVIAIAIIFLVLLFYSRTYGANGFVKKMADAAKPDSIKISNTYENLLLWKNK</sequence>
<dbReference type="Proteomes" id="UP000261828">
    <property type="component" value="Unassembled WGS sequence"/>
</dbReference>
<protein>
    <submittedName>
        <fullName evidence="2">DUF4133 domain-containing protein</fullName>
    </submittedName>
</protein>
<organism evidence="2 3">
    <name type="scientific">Flagellimonas nanhaiensis</name>
    <dbReference type="NCBI Taxonomy" id="2292706"/>
    <lineage>
        <taxon>Bacteria</taxon>
        <taxon>Pseudomonadati</taxon>
        <taxon>Bacteroidota</taxon>
        <taxon>Flavobacteriia</taxon>
        <taxon>Flavobacteriales</taxon>
        <taxon>Flavobacteriaceae</taxon>
        <taxon>Flagellimonas</taxon>
    </lineage>
</organism>
<keyword evidence="1" id="KW-1133">Transmembrane helix</keyword>
<dbReference type="AlphaFoldDB" id="A0A371JVJ8"/>
<keyword evidence="1" id="KW-0812">Transmembrane</keyword>
<gene>
    <name evidence="2" type="ORF">DX873_06730</name>
</gene>
<dbReference type="EMBL" id="QTJX01000001">
    <property type="protein sequence ID" value="RDY61838.1"/>
    <property type="molecule type" value="Genomic_DNA"/>
</dbReference>
<dbReference type="InterPro" id="IPR025407">
    <property type="entry name" value="DUF4133"/>
</dbReference>
<comment type="caution">
    <text evidence="2">The sequence shown here is derived from an EMBL/GenBank/DDBJ whole genome shotgun (WGS) entry which is preliminary data.</text>
</comment>
<feature type="transmembrane region" description="Helical" evidence="1">
    <location>
        <begin position="58"/>
        <end position="79"/>
    </location>
</feature>
<evidence type="ECO:0000313" key="2">
    <source>
        <dbReference type="EMBL" id="RDY61838.1"/>
    </source>
</evidence>
<feature type="transmembrane region" description="Helical" evidence="1">
    <location>
        <begin position="34"/>
        <end position="52"/>
    </location>
</feature>
<evidence type="ECO:0000256" key="1">
    <source>
        <dbReference type="SAM" id="Phobius"/>
    </source>
</evidence>
<dbReference type="Pfam" id="PF13571">
    <property type="entry name" value="DUF4133"/>
    <property type="match status" value="1"/>
</dbReference>
<reference evidence="2 3" key="1">
    <citation type="submission" date="2018-08" db="EMBL/GenBank/DDBJ databases">
        <title>Muricauda nanhaiensis sp. nov., isolated from seawater of the South China Sea.</title>
        <authorList>
            <person name="Dang Y."/>
        </authorList>
    </citation>
    <scope>NUCLEOTIDE SEQUENCE [LARGE SCALE GENOMIC DNA]</scope>
    <source>
        <strain evidence="2 3">SM1704</strain>
    </source>
</reference>